<feature type="transmembrane region" description="Helical" evidence="8">
    <location>
        <begin position="133"/>
        <end position="155"/>
    </location>
</feature>
<keyword evidence="3" id="KW-0813">Transport</keyword>
<keyword evidence="6 8" id="KW-0472">Membrane</keyword>
<feature type="transmembrane region" description="Helical" evidence="8">
    <location>
        <begin position="33"/>
        <end position="55"/>
    </location>
</feature>
<name>A0ABV9E122_9ACTN</name>
<evidence type="ECO:0000256" key="1">
    <source>
        <dbReference type="ARBA" id="ARBA00004141"/>
    </source>
</evidence>
<accession>A0ABV9E122</accession>
<feature type="transmembrane region" description="Helical" evidence="8">
    <location>
        <begin position="107"/>
        <end position="126"/>
    </location>
</feature>
<evidence type="ECO:0000256" key="4">
    <source>
        <dbReference type="ARBA" id="ARBA00022692"/>
    </source>
</evidence>
<comment type="caution">
    <text evidence="9">The sequence shown here is derived from an EMBL/GenBank/DDBJ whole genome shotgun (WGS) entry which is preliminary data.</text>
</comment>
<dbReference type="PANTHER" id="PTHR42810">
    <property type="entry name" value="PURINE PERMEASE C1399.01C-RELATED"/>
    <property type="match status" value="1"/>
</dbReference>
<evidence type="ECO:0000256" key="5">
    <source>
        <dbReference type="ARBA" id="ARBA00022989"/>
    </source>
</evidence>
<keyword evidence="4 8" id="KW-0812">Transmembrane</keyword>
<evidence type="ECO:0000313" key="10">
    <source>
        <dbReference type="Proteomes" id="UP001595923"/>
    </source>
</evidence>
<evidence type="ECO:0000256" key="2">
    <source>
        <dbReference type="ARBA" id="ARBA00008821"/>
    </source>
</evidence>
<feature type="transmembrane region" description="Helical" evidence="8">
    <location>
        <begin position="354"/>
        <end position="374"/>
    </location>
</feature>
<feature type="region of interest" description="Disordered" evidence="7">
    <location>
        <begin position="432"/>
        <end position="465"/>
    </location>
</feature>
<feature type="transmembrane region" description="Helical" evidence="8">
    <location>
        <begin position="167"/>
        <end position="184"/>
    </location>
</feature>
<evidence type="ECO:0000256" key="7">
    <source>
        <dbReference type="SAM" id="MobiDB-lite"/>
    </source>
</evidence>
<keyword evidence="10" id="KW-1185">Reference proteome</keyword>
<evidence type="ECO:0000313" key="9">
    <source>
        <dbReference type="EMBL" id="MFC4564677.1"/>
    </source>
</evidence>
<dbReference type="RefSeq" id="WP_378578010.1">
    <property type="nucleotide sequence ID" value="NZ_JBHSFQ010000027.1"/>
</dbReference>
<feature type="transmembrane region" description="Helical" evidence="8">
    <location>
        <begin position="191"/>
        <end position="207"/>
    </location>
</feature>
<dbReference type="InterPro" id="IPR006043">
    <property type="entry name" value="NCS2"/>
</dbReference>
<feature type="transmembrane region" description="Helical" evidence="8">
    <location>
        <begin position="325"/>
        <end position="348"/>
    </location>
</feature>
<comment type="subcellular location">
    <subcellularLocation>
        <location evidence="1">Membrane</location>
        <topology evidence="1">Multi-pass membrane protein</topology>
    </subcellularLocation>
</comment>
<gene>
    <name evidence="9" type="ORF">ACFO4E_22695</name>
</gene>
<dbReference type="Proteomes" id="UP001595923">
    <property type="component" value="Unassembled WGS sequence"/>
</dbReference>
<comment type="similarity">
    <text evidence="2">Belongs to the nucleobase:cation symporter-2 (NCS2) (TC 2.A.40) family.</text>
</comment>
<proteinExistence type="inferred from homology"/>
<feature type="transmembrane region" description="Helical" evidence="8">
    <location>
        <begin position="61"/>
        <end position="77"/>
    </location>
</feature>
<keyword evidence="5 8" id="KW-1133">Transmembrane helix</keyword>
<feature type="compositionally biased region" description="Pro residues" evidence="7">
    <location>
        <begin position="435"/>
        <end position="444"/>
    </location>
</feature>
<reference evidence="10" key="1">
    <citation type="journal article" date="2019" name="Int. J. Syst. Evol. Microbiol.">
        <title>The Global Catalogue of Microorganisms (GCM) 10K type strain sequencing project: providing services to taxonomists for standard genome sequencing and annotation.</title>
        <authorList>
            <consortium name="The Broad Institute Genomics Platform"/>
            <consortium name="The Broad Institute Genome Sequencing Center for Infectious Disease"/>
            <person name="Wu L."/>
            <person name="Ma J."/>
        </authorList>
    </citation>
    <scope>NUCLEOTIDE SEQUENCE [LARGE SCALE GENOMIC DNA]</scope>
    <source>
        <strain evidence="10">XZYJ18</strain>
    </source>
</reference>
<sequence length="465" mass="47214">MNLGSRWKLYGDGSAPPPGEVVRPEERLSWGRTVGLGAQHVVAMFGATFVFPVIMGLDPNLAIMLSGLATILFLLIVKGKVPSYLGTSASFVGAAAVISPGGANPAVLTGAVCVAGIVLALSGAVVHLLGPRVVLAAFPPAVTGAVVMLIGFNLAPVVAQNYWPLDQWTALLTMVFVIAATVLLPGFLGRIAILLGLVFGFAVSWVSDRAFGPAALPDGGSAPRVDLSGVQEAAWFGLPSFHTPEFEVSAILVALPAVIALIAENAGHVKAVQEMTGDDLDPYMGRAIFADGLATSLGAAVGGSPTTTYAENIGVMAATRVYSTAAYYVAAAAAVLVGLCPKFGALVAATPNGVLGGVTVVLYGMIGLLGAKIWAENRVDFGDPAVLVPIAAGLIAGIGGLRLAIGDAFVIEGIALGTVVTLAGYHVLHRFSPGHPRPPEPPQDGPGAGGPVAARDTDDEGAEPR</sequence>
<feature type="transmembrane region" description="Helical" evidence="8">
    <location>
        <begin position="246"/>
        <end position="263"/>
    </location>
</feature>
<organism evidence="9 10">
    <name type="scientific">Nocardiopsis mangrovi</name>
    <dbReference type="NCBI Taxonomy" id="1179818"/>
    <lineage>
        <taxon>Bacteria</taxon>
        <taxon>Bacillati</taxon>
        <taxon>Actinomycetota</taxon>
        <taxon>Actinomycetes</taxon>
        <taxon>Streptosporangiales</taxon>
        <taxon>Nocardiopsidaceae</taxon>
        <taxon>Nocardiopsis</taxon>
    </lineage>
</organism>
<evidence type="ECO:0000256" key="6">
    <source>
        <dbReference type="ARBA" id="ARBA00023136"/>
    </source>
</evidence>
<dbReference type="EMBL" id="JBHSFQ010000027">
    <property type="protein sequence ID" value="MFC4564677.1"/>
    <property type="molecule type" value="Genomic_DNA"/>
</dbReference>
<feature type="transmembrane region" description="Helical" evidence="8">
    <location>
        <begin position="386"/>
        <end position="403"/>
    </location>
</feature>
<feature type="transmembrane region" description="Helical" evidence="8">
    <location>
        <begin position="409"/>
        <end position="428"/>
    </location>
</feature>
<dbReference type="PANTHER" id="PTHR42810:SF4">
    <property type="entry name" value="URIC ACID TRANSPORTER UACT"/>
    <property type="match status" value="1"/>
</dbReference>
<evidence type="ECO:0000256" key="8">
    <source>
        <dbReference type="SAM" id="Phobius"/>
    </source>
</evidence>
<feature type="transmembrane region" description="Helical" evidence="8">
    <location>
        <begin position="84"/>
        <end position="101"/>
    </location>
</feature>
<dbReference type="Pfam" id="PF00860">
    <property type="entry name" value="Xan_ur_permease"/>
    <property type="match status" value="1"/>
</dbReference>
<evidence type="ECO:0000256" key="3">
    <source>
        <dbReference type="ARBA" id="ARBA00022448"/>
    </source>
</evidence>
<protein>
    <submittedName>
        <fullName evidence="9">Uracil-xanthine permease family protein</fullName>
    </submittedName>
</protein>